<dbReference type="InterPro" id="IPR020846">
    <property type="entry name" value="MFS_dom"/>
</dbReference>
<dbReference type="PROSITE" id="PS50850">
    <property type="entry name" value="MFS"/>
    <property type="match status" value="1"/>
</dbReference>
<feature type="transmembrane region" description="Helical" evidence="4">
    <location>
        <begin position="335"/>
        <end position="357"/>
    </location>
</feature>
<protein>
    <submittedName>
        <fullName evidence="6">Agnestins efflux protein AgnL12</fullName>
    </submittedName>
</protein>
<dbReference type="EMBL" id="BLZH01000016">
    <property type="protein sequence ID" value="GFP60214.1"/>
    <property type="molecule type" value="Genomic_DNA"/>
</dbReference>
<evidence type="ECO:0000259" key="5">
    <source>
        <dbReference type="PROSITE" id="PS50850"/>
    </source>
</evidence>
<organism evidence="6 7">
    <name type="scientific">Trichoderma asperellum</name>
    <name type="common">Filamentous fungus</name>
    <dbReference type="NCBI Taxonomy" id="101201"/>
    <lineage>
        <taxon>Eukaryota</taxon>
        <taxon>Fungi</taxon>
        <taxon>Dikarya</taxon>
        <taxon>Ascomycota</taxon>
        <taxon>Pezizomycotina</taxon>
        <taxon>Sordariomycetes</taxon>
        <taxon>Hypocreomycetidae</taxon>
        <taxon>Hypocreales</taxon>
        <taxon>Hypocreaceae</taxon>
        <taxon>Trichoderma</taxon>
    </lineage>
</organism>
<feature type="compositionally biased region" description="Polar residues" evidence="3">
    <location>
        <begin position="13"/>
        <end position="25"/>
    </location>
</feature>
<gene>
    <name evidence="6" type="ORF">TASIC1_0016010200</name>
</gene>
<feature type="transmembrane region" description="Helical" evidence="4">
    <location>
        <begin position="411"/>
        <end position="433"/>
    </location>
</feature>
<accession>A0A6V8R573</accession>
<dbReference type="GO" id="GO:0022857">
    <property type="term" value="F:transmembrane transporter activity"/>
    <property type="evidence" value="ECO:0007669"/>
    <property type="project" value="InterPro"/>
</dbReference>
<evidence type="ECO:0000256" key="1">
    <source>
        <dbReference type="ARBA" id="ARBA00004141"/>
    </source>
</evidence>
<feature type="transmembrane region" description="Helical" evidence="4">
    <location>
        <begin position="197"/>
        <end position="217"/>
    </location>
</feature>
<feature type="transmembrane region" description="Helical" evidence="4">
    <location>
        <begin position="268"/>
        <end position="290"/>
    </location>
</feature>
<feature type="transmembrane region" description="Helical" evidence="4">
    <location>
        <begin position="369"/>
        <end position="391"/>
    </location>
</feature>
<feature type="domain" description="Major facilitator superfamily (MFS) profile" evidence="5">
    <location>
        <begin position="229"/>
        <end position="441"/>
    </location>
</feature>
<feature type="transmembrane region" description="Helical" evidence="4">
    <location>
        <begin position="311"/>
        <end position="329"/>
    </location>
</feature>
<evidence type="ECO:0000256" key="2">
    <source>
        <dbReference type="ARBA" id="ARBA00006727"/>
    </source>
</evidence>
<evidence type="ECO:0000313" key="6">
    <source>
        <dbReference type="EMBL" id="GFP60214.1"/>
    </source>
</evidence>
<keyword evidence="4" id="KW-1133">Transmembrane helix</keyword>
<dbReference type="InterPro" id="IPR050327">
    <property type="entry name" value="Proton-linked_MCT"/>
</dbReference>
<feature type="region of interest" description="Disordered" evidence="3">
    <location>
        <begin position="13"/>
        <end position="32"/>
    </location>
</feature>
<keyword evidence="4" id="KW-0812">Transmembrane</keyword>
<evidence type="ECO:0000313" key="7">
    <source>
        <dbReference type="Proteomes" id="UP000517252"/>
    </source>
</evidence>
<feature type="transmembrane region" description="Helical" evidence="4">
    <location>
        <begin position="229"/>
        <end position="248"/>
    </location>
</feature>
<dbReference type="PANTHER" id="PTHR11360">
    <property type="entry name" value="MONOCARBOXYLATE TRANSPORTER"/>
    <property type="match status" value="1"/>
</dbReference>
<feature type="transmembrane region" description="Helical" evidence="4">
    <location>
        <begin position="57"/>
        <end position="80"/>
    </location>
</feature>
<dbReference type="InterPro" id="IPR011701">
    <property type="entry name" value="MFS"/>
</dbReference>
<keyword evidence="4" id="KW-0472">Membrane</keyword>
<dbReference type="Proteomes" id="UP000517252">
    <property type="component" value="Unassembled WGS sequence"/>
</dbReference>
<proteinExistence type="inferred from homology"/>
<dbReference type="GO" id="GO:0016020">
    <property type="term" value="C:membrane"/>
    <property type="evidence" value="ECO:0007669"/>
    <property type="project" value="UniProtKB-SubCell"/>
</dbReference>
<dbReference type="SUPFAM" id="SSF103473">
    <property type="entry name" value="MFS general substrate transporter"/>
    <property type="match status" value="1"/>
</dbReference>
<evidence type="ECO:0000256" key="3">
    <source>
        <dbReference type="SAM" id="MobiDB-lite"/>
    </source>
</evidence>
<comment type="caution">
    <text evidence="6">The sequence shown here is derived from an EMBL/GenBank/DDBJ whole genome shotgun (WGS) entry which is preliminary data.</text>
</comment>
<dbReference type="AlphaFoldDB" id="A0A6V8R573"/>
<dbReference type="InterPro" id="IPR036259">
    <property type="entry name" value="MFS_trans_sf"/>
</dbReference>
<reference evidence="6 7" key="1">
    <citation type="submission" date="2020-07" db="EMBL/GenBank/DDBJ databases">
        <title>Trichoderma asperellum IC-1 whole genome shotgun sequence.</title>
        <authorList>
            <person name="Kanamasa S."/>
            <person name="Takahashi H."/>
        </authorList>
    </citation>
    <scope>NUCLEOTIDE SEQUENCE [LARGE SCALE GENOMIC DNA]</scope>
    <source>
        <strain evidence="6 7">IC-1</strain>
    </source>
</reference>
<comment type="subcellular location">
    <subcellularLocation>
        <location evidence="1">Membrane</location>
        <topology evidence="1">Multi-pass membrane protein</topology>
    </subcellularLocation>
</comment>
<evidence type="ECO:0000256" key="4">
    <source>
        <dbReference type="SAM" id="Phobius"/>
    </source>
</evidence>
<name>A0A6V8R573_TRIAP</name>
<dbReference type="Gene3D" id="1.20.1250.20">
    <property type="entry name" value="MFS general substrate transporter like domains"/>
    <property type="match status" value="2"/>
</dbReference>
<feature type="transmembrane region" description="Helical" evidence="4">
    <location>
        <begin position="141"/>
        <end position="165"/>
    </location>
</feature>
<sequence>MASTTTAIELATSPASSNTGSLRNSNGRKKEVSKAFTVTDHVLEASREADSTAPEGGYGWVIVAGGFVLLWWSLGTTYAWGVMQTALVADGLADPAVLSFVGSLQAALISALAIVNSLIVRKTGVRAAAILGAACMGGSEILSSFTIHNVGALFFTSGVVMGIGVRNWPLNLLKLTLNAMQVISTVPSQYFNTKRGLANGFMFAGSGFGGAAVSFALDSLIQKLGIAWAYRILGLMTLATGLPAAWLMKERIPVERRGFIEWKLFKSPTFVLIFVGSFSPNVGAGLVAGFSLSSAAGRILSGFASDKVGSINTVLVSLVLTAITMLAIWPTSTELGPLIAFVIINGAANGAFFSTMPTAISKVFGSARVAIAMSMVVTGWVGGYLLGAPIAGYILEAFGGTDGGLNAYRPAMFYAGALALISGIFILAARFYINKSLLAVV</sequence>
<dbReference type="OrthoDB" id="6499973at2759"/>
<comment type="similarity">
    <text evidence="2">Belongs to the major facilitator superfamily. Monocarboxylate porter (TC 2.A.1.13) family.</text>
</comment>
<feature type="transmembrane region" description="Helical" evidence="4">
    <location>
        <begin position="100"/>
        <end position="120"/>
    </location>
</feature>
<dbReference type="Pfam" id="PF07690">
    <property type="entry name" value="MFS_1"/>
    <property type="match status" value="1"/>
</dbReference>
<dbReference type="PANTHER" id="PTHR11360:SF305">
    <property type="entry name" value="MAJOR FACILITATOR SUPERFAMILY (MFS) PROFILE DOMAIN-CONTAINING PROTEIN"/>
    <property type="match status" value="1"/>
</dbReference>